<comment type="caution">
    <text evidence="2">The sequence shown here is derived from an EMBL/GenBank/DDBJ whole genome shotgun (WGS) entry which is preliminary data.</text>
</comment>
<dbReference type="RefSeq" id="WP_306001299.1">
    <property type="nucleotide sequence ID" value="NZ_JASNFN010000030.1"/>
</dbReference>
<proteinExistence type="predicted"/>
<keyword evidence="3" id="KW-1185">Reference proteome</keyword>
<name>A0ABT9II53_9ACTN</name>
<sequence length="45" mass="4893">MHLLPPDAARELLTRPDLWLDEGPGAYAVPAPTELGRSTPAGRWP</sequence>
<evidence type="ECO:0000313" key="3">
    <source>
        <dbReference type="Proteomes" id="UP001233673"/>
    </source>
</evidence>
<accession>A0ABT9II53</accession>
<reference evidence="3" key="1">
    <citation type="submission" date="2023-05" db="EMBL/GenBank/DDBJ databases">
        <title>Draft genome of Pseudofrankia sp. BMG5.37.</title>
        <authorList>
            <person name="Gtari M."/>
            <person name="Ghodhbane F."/>
            <person name="Sbissi I."/>
        </authorList>
    </citation>
    <scope>NUCLEOTIDE SEQUENCE [LARGE SCALE GENOMIC DNA]</scope>
    <source>
        <strain evidence="3">BMG 814</strain>
    </source>
</reference>
<gene>
    <name evidence="2" type="ORF">QOZ88_19110</name>
</gene>
<evidence type="ECO:0000256" key="1">
    <source>
        <dbReference type="SAM" id="MobiDB-lite"/>
    </source>
</evidence>
<organism evidence="2 3">
    <name type="scientific">Blastococcus carthaginiensis</name>
    <dbReference type="NCBI Taxonomy" id="3050034"/>
    <lineage>
        <taxon>Bacteria</taxon>
        <taxon>Bacillati</taxon>
        <taxon>Actinomycetota</taxon>
        <taxon>Actinomycetes</taxon>
        <taxon>Geodermatophilales</taxon>
        <taxon>Geodermatophilaceae</taxon>
        <taxon>Blastococcus</taxon>
    </lineage>
</organism>
<dbReference type="EMBL" id="JASNFN010000030">
    <property type="protein sequence ID" value="MDP5184750.1"/>
    <property type="molecule type" value="Genomic_DNA"/>
</dbReference>
<protein>
    <submittedName>
        <fullName evidence="2">Uncharacterized protein</fullName>
    </submittedName>
</protein>
<evidence type="ECO:0000313" key="2">
    <source>
        <dbReference type="EMBL" id="MDP5184750.1"/>
    </source>
</evidence>
<dbReference type="Proteomes" id="UP001233673">
    <property type="component" value="Unassembled WGS sequence"/>
</dbReference>
<feature type="region of interest" description="Disordered" evidence="1">
    <location>
        <begin position="21"/>
        <end position="45"/>
    </location>
</feature>